<feature type="transmembrane region" description="Helical" evidence="6">
    <location>
        <begin position="121"/>
        <end position="147"/>
    </location>
</feature>
<feature type="transmembrane region" description="Helical" evidence="6">
    <location>
        <begin position="159"/>
        <end position="186"/>
    </location>
</feature>
<feature type="transmembrane region" description="Helical" evidence="6">
    <location>
        <begin position="291"/>
        <end position="310"/>
    </location>
</feature>
<evidence type="ECO:0000313" key="8">
    <source>
        <dbReference type="EMBL" id="OGZ72975.1"/>
    </source>
</evidence>
<evidence type="ECO:0000259" key="7">
    <source>
        <dbReference type="Pfam" id="PF05231"/>
    </source>
</evidence>
<organism evidence="8 9">
    <name type="scientific">Candidatus Staskawiczbacteria bacterium RIFCSPLOWO2_01_FULL_38_12b</name>
    <dbReference type="NCBI Taxonomy" id="1802214"/>
    <lineage>
        <taxon>Bacteria</taxon>
        <taxon>Candidatus Staskawicziibacteriota</taxon>
    </lineage>
</organism>
<dbReference type="GO" id="GO:0005886">
    <property type="term" value="C:plasma membrane"/>
    <property type="evidence" value="ECO:0007669"/>
    <property type="project" value="UniProtKB-SubCell"/>
</dbReference>
<evidence type="ECO:0000256" key="4">
    <source>
        <dbReference type="ARBA" id="ARBA00022989"/>
    </source>
</evidence>
<feature type="transmembrane region" description="Helical" evidence="6">
    <location>
        <begin position="53"/>
        <end position="77"/>
    </location>
</feature>
<dbReference type="Pfam" id="PF05231">
    <property type="entry name" value="MASE1"/>
    <property type="match status" value="1"/>
</dbReference>
<protein>
    <recommendedName>
        <fullName evidence="7">MASE1 domain-containing protein</fullName>
    </recommendedName>
</protein>
<feature type="transmembrane region" description="Helical" evidence="6">
    <location>
        <begin position="14"/>
        <end position="32"/>
    </location>
</feature>
<feature type="transmembrane region" description="Helical" evidence="6">
    <location>
        <begin position="207"/>
        <end position="226"/>
    </location>
</feature>
<feature type="transmembrane region" description="Helical" evidence="6">
    <location>
        <begin position="257"/>
        <end position="279"/>
    </location>
</feature>
<reference evidence="8 9" key="1">
    <citation type="journal article" date="2016" name="Nat. Commun.">
        <title>Thousands of microbial genomes shed light on interconnected biogeochemical processes in an aquifer system.</title>
        <authorList>
            <person name="Anantharaman K."/>
            <person name="Brown C.T."/>
            <person name="Hug L.A."/>
            <person name="Sharon I."/>
            <person name="Castelle C.J."/>
            <person name="Probst A.J."/>
            <person name="Thomas B.C."/>
            <person name="Singh A."/>
            <person name="Wilkins M.J."/>
            <person name="Karaoz U."/>
            <person name="Brodie E.L."/>
            <person name="Williams K.H."/>
            <person name="Hubbard S.S."/>
            <person name="Banfield J.F."/>
        </authorList>
    </citation>
    <scope>NUCLEOTIDE SEQUENCE [LARGE SCALE GENOMIC DNA]</scope>
</reference>
<feature type="transmembrane region" description="Helical" evidence="6">
    <location>
        <begin position="83"/>
        <end position="106"/>
    </location>
</feature>
<name>A0A1G2IDX7_9BACT</name>
<keyword evidence="2" id="KW-1003">Cell membrane</keyword>
<sequence>MDNKVTSKPYFSRYASYAIKAIILFAVYFFAARFGLGISPVSGFATLVWPPTGIALVALFIFGLDLWPAIFLGAFLVNRITGAPLAGALSIGIGNAMEAVIGAYLLKRFGFREELERLKDVLTLVIFASLFSTAISATVGVTTLLLVHIVSLSSYLKTWIAWWIGDMLGNLIVAPFLFVWLSRSWFRSLGDRGSSLKSGQKVTLKRIGELIGVSLAIILISTFIFSSFGRNINFPSLIYLVFPLLIWLAIRFNPKTVISLILIISAIAILGTVSGFGPFTNETASQTLLQLQLFMGALSVTMLVLASVVMERRKAETLIFESNIKESVKDGPASENKKNLFVEWLRELSVNKKLSIIIILIICMLFFSVANFWLGMKVMSGIRAYVGGEGLWSKAQKEAINSLTNYSISHNESDYDTFLTFLQINIGDKQARLELNKKNPNLGIARQGFVQGGNNPNDVNDLIFLYQWFGRVSYMKQAIQIWTEGDSQIEVLLGIGEKMHTIISAPYDKNNPQQESQRASQIASLVDESRTTDSRLTILENNFSSTLGEGSRGINNILLLVTIIL</sequence>
<keyword evidence="3 6" id="KW-0812">Transmembrane</keyword>
<evidence type="ECO:0000256" key="6">
    <source>
        <dbReference type="SAM" id="Phobius"/>
    </source>
</evidence>
<keyword evidence="5 6" id="KW-0472">Membrane</keyword>
<evidence type="ECO:0000313" key="9">
    <source>
        <dbReference type="Proteomes" id="UP000176774"/>
    </source>
</evidence>
<feature type="transmembrane region" description="Helical" evidence="6">
    <location>
        <begin position="232"/>
        <end position="250"/>
    </location>
</feature>
<dbReference type="STRING" id="1802214.A2908_00145"/>
<comment type="caution">
    <text evidence="8">The sequence shown here is derived from an EMBL/GenBank/DDBJ whole genome shotgun (WGS) entry which is preliminary data.</text>
</comment>
<evidence type="ECO:0000256" key="2">
    <source>
        <dbReference type="ARBA" id="ARBA00022475"/>
    </source>
</evidence>
<feature type="transmembrane region" description="Helical" evidence="6">
    <location>
        <begin position="354"/>
        <end position="374"/>
    </location>
</feature>
<gene>
    <name evidence="8" type="ORF">A2908_00145</name>
</gene>
<proteinExistence type="predicted"/>
<keyword evidence="4 6" id="KW-1133">Transmembrane helix</keyword>
<evidence type="ECO:0000256" key="3">
    <source>
        <dbReference type="ARBA" id="ARBA00022692"/>
    </source>
</evidence>
<dbReference type="EMBL" id="MHPA01000018">
    <property type="protein sequence ID" value="OGZ72975.1"/>
    <property type="molecule type" value="Genomic_DNA"/>
</dbReference>
<dbReference type="Proteomes" id="UP000176774">
    <property type="component" value="Unassembled WGS sequence"/>
</dbReference>
<dbReference type="InterPro" id="IPR007895">
    <property type="entry name" value="MASE1"/>
</dbReference>
<feature type="domain" description="MASE1" evidence="7">
    <location>
        <begin position="22"/>
        <end position="313"/>
    </location>
</feature>
<evidence type="ECO:0000256" key="5">
    <source>
        <dbReference type="ARBA" id="ARBA00023136"/>
    </source>
</evidence>
<comment type="subcellular location">
    <subcellularLocation>
        <location evidence="1">Cell membrane</location>
        <topology evidence="1">Multi-pass membrane protein</topology>
    </subcellularLocation>
</comment>
<evidence type="ECO:0000256" key="1">
    <source>
        <dbReference type="ARBA" id="ARBA00004651"/>
    </source>
</evidence>
<dbReference type="AlphaFoldDB" id="A0A1G2IDX7"/>
<accession>A0A1G2IDX7</accession>